<keyword evidence="4" id="KW-1185">Reference proteome</keyword>
<evidence type="ECO:0000313" key="3">
    <source>
        <dbReference type="EMBL" id="NDK57637.1"/>
    </source>
</evidence>
<evidence type="ECO:0000259" key="2">
    <source>
        <dbReference type="Pfam" id="PF18197"/>
    </source>
</evidence>
<dbReference type="EMBL" id="JAAEAA010000032">
    <property type="protein sequence ID" value="NDK57637.1"/>
    <property type="molecule type" value="Genomic_DNA"/>
</dbReference>
<dbReference type="Pfam" id="PF18197">
    <property type="entry name" value="TTHB210-like"/>
    <property type="match status" value="1"/>
</dbReference>
<evidence type="ECO:0000313" key="4">
    <source>
        <dbReference type="Proteomes" id="UP000478546"/>
    </source>
</evidence>
<gene>
    <name evidence="3" type="ORF">GWO68_17055</name>
</gene>
<accession>A0A6B2HA00</accession>
<sequence length="276" mass="29971">MKKLLLHSQRLVQMMAIAGIALLTSCETTPDVTPDAASATVQNAKGASTTVYYGPEAIAGEGTARVWVETVQGKPTALGIELTEDALANLEMQDMFELTLRLPGQAHATGYKTVSIGWNPMGHEPVGVYTLPHFDFHFYMQTEGQIMHVEGGPDEGAWSLAGTVLPAFYTFGPAPVAVPHMGVHWSDVRSPEFSPAGFSRTFIYGSSGDQVTFLEPMITLAYLQSLPAGTSETLPVPALLQYQQPNYYPETYTVTHSTDGTYSIVLSDLVWHNANR</sequence>
<dbReference type="RefSeq" id="WP_162347695.1">
    <property type="nucleotide sequence ID" value="NZ_JAAEAA010000032.1"/>
</dbReference>
<dbReference type="InterPro" id="IPR040832">
    <property type="entry name" value="TTHB210-like_dom"/>
</dbReference>
<keyword evidence="1" id="KW-0732">Signal</keyword>
<protein>
    <recommendedName>
        <fullName evidence="2">TTHB210-like domain-containing protein</fullName>
    </recommendedName>
</protein>
<proteinExistence type="predicted"/>
<dbReference type="InterPro" id="IPR033786">
    <property type="entry name" value="TTHB210-like"/>
</dbReference>
<feature type="chain" id="PRO_5025503862" description="TTHB210-like domain-containing protein" evidence="1">
    <location>
        <begin position="19"/>
        <end position="276"/>
    </location>
</feature>
<feature type="domain" description="TTHB210-like" evidence="2">
    <location>
        <begin position="72"/>
        <end position="118"/>
    </location>
</feature>
<dbReference type="CDD" id="cd11669">
    <property type="entry name" value="TTHB210-like"/>
    <property type="match status" value="1"/>
</dbReference>
<evidence type="ECO:0000256" key="1">
    <source>
        <dbReference type="SAM" id="SignalP"/>
    </source>
</evidence>
<dbReference type="PROSITE" id="PS51257">
    <property type="entry name" value="PROKAR_LIPOPROTEIN"/>
    <property type="match status" value="1"/>
</dbReference>
<name>A0A6B2HA00_9BACT</name>
<dbReference type="Proteomes" id="UP000478546">
    <property type="component" value="Unassembled WGS sequence"/>
</dbReference>
<reference evidence="3 4" key="1">
    <citation type="submission" date="2020-01" db="EMBL/GenBank/DDBJ databases">
        <authorList>
            <person name="Kim M.K."/>
        </authorList>
    </citation>
    <scope>NUCLEOTIDE SEQUENCE [LARGE SCALE GENOMIC DNA]</scope>
    <source>
        <strain evidence="3 4">BT213</strain>
    </source>
</reference>
<organism evidence="3 4">
    <name type="scientific">Pontibacter fetidus</name>
    <dbReference type="NCBI Taxonomy" id="2700082"/>
    <lineage>
        <taxon>Bacteria</taxon>
        <taxon>Pseudomonadati</taxon>
        <taxon>Bacteroidota</taxon>
        <taxon>Cytophagia</taxon>
        <taxon>Cytophagales</taxon>
        <taxon>Hymenobacteraceae</taxon>
        <taxon>Pontibacter</taxon>
    </lineage>
</organism>
<comment type="caution">
    <text evidence="3">The sequence shown here is derived from an EMBL/GenBank/DDBJ whole genome shotgun (WGS) entry which is preliminary data.</text>
</comment>
<dbReference type="AlphaFoldDB" id="A0A6B2HA00"/>
<feature type="signal peptide" evidence="1">
    <location>
        <begin position="1"/>
        <end position="18"/>
    </location>
</feature>